<name>A0ACC0ZUW0_9ROSI</name>
<proteinExistence type="predicted"/>
<dbReference type="Proteomes" id="UP001164250">
    <property type="component" value="Chromosome 15"/>
</dbReference>
<protein>
    <submittedName>
        <fullName evidence="1">Uncharacterized protein</fullName>
    </submittedName>
</protein>
<gene>
    <name evidence="1" type="ORF">Patl1_33948</name>
</gene>
<reference evidence="2" key="1">
    <citation type="journal article" date="2023" name="G3 (Bethesda)">
        <title>Genome assembly and association tests identify interacting loci associated with vigor, precocity, and sex in interspecific pistachio rootstocks.</title>
        <authorList>
            <person name="Palmer W."/>
            <person name="Jacygrad E."/>
            <person name="Sagayaradj S."/>
            <person name="Cavanaugh K."/>
            <person name="Han R."/>
            <person name="Bertier L."/>
            <person name="Beede B."/>
            <person name="Kafkas S."/>
            <person name="Golino D."/>
            <person name="Preece J."/>
            <person name="Michelmore R."/>
        </authorList>
    </citation>
    <scope>NUCLEOTIDE SEQUENCE [LARGE SCALE GENOMIC DNA]</scope>
</reference>
<dbReference type="EMBL" id="CM047910">
    <property type="protein sequence ID" value="KAJ0075766.1"/>
    <property type="molecule type" value="Genomic_DNA"/>
</dbReference>
<organism evidence="1 2">
    <name type="scientific">Pistacia atlantica</name>
    <dbReference type="NCBI Taxonomy" id="434234"/>
    <lineage>
        <taxon>Eukaryota</taxon>
        <taxon>Viridiplantae</taxon>
        <taxon>Streptophyta</taxon>
        <taxon>Embryophyta</taxon>
        <taxon>Tracheophyta</taxon>
        <taxon>Spermatophyta</taxon>
        <taxon>Magnoliopsida</taxon>
        <taxon>eudicotyledons</taxon>
        <taxon>Gunneridae</taxon>
        <taxon>Pentapetalae</taxon>
        <taxon>rosids</taxon>
        <taxon>malvids</taxon>
        <taxon>Sapindales</taxon>
        <taxon>Anacardiaceae</taxon>
        <taxon>Pistacia</taxon>
    </lineage>
</organism>
<keyword evidence="2" id="KW-1185">Reference proteome</keyword>
<evidence type="ECO:0000313" key="2">
    <source>
        <dbReference type="Proteomes" id="UP001164250"/>
    </source>
</evidence>
<accession>A0ACC0ZUW0</accession>
<comment type="caution">
    <text evidence="1">The sequence shown here is derived from an EMBL/GenBank/DDBJ whole genome shotgun (WGS) entry which is preliminary data.</text>
</comment>
<sequence>MQINVSKTVQISSSDFRNTNIQLYIMKMFSFFFVLATLVATSLGFSYLSWRIVVGTYKIMRTNTVPKHKNYLNLKHYMLGHHSQYMRDSRAVAKEALRYAKSLKLAGDGNDIWIFDIDDTLISHLPYFANHGLGTEPINLTSFIEWMNKSKAPALPASLQLYRELLSLGFKIVLLTGRPEEWRMATVTNLKKVGYHTWEKLILKSSSYPGNIALQLYKSIERRKLEEINGYRIIGNMGDQWSDISGIHPGNRTFKLPNPMYNISYWRLGVETNNIIGWDTHPQECGKYVEKYAVGHKQQYKKDFETVVHQAYSYVTTLNLTQDGKNIWVFDVDETTLSNLPLLAQMGYGDAPALPASPKLYNELLSLGIKVVFLTGRSESLRNATAINLQKEAYTNWEKVILKDQIIHQVYQM</sequence>
<evidence type="ECO:0000313" key="1">
    <source>
        <dbReference type="EMBL" id="KAJ0075766.1"/>
    </source>
</evidence>